<dbReference type="NCBIfam" id="TIGR02532">
    <property type="entry name" value="IV_pilin_GFxxxE"/>
    <property type="match status" value="1"/>
</dbReference>
<evidence type="ECO:0000256" key="1">
    <source>
        <dbReference type="SAM" id="MobiDB-lite"/>
    </source>
</evidence>
<name>A0A1W1EK19_9ZZZZ</name>
<feature type="transmembrane region" description="Helical" evidence="2">
    <location>
        <begin position="7"/>
        <end position="28"/>
    </location>
</feature>
<organism evidence="3">
    <name type="scientific">hydrothermal vent metagenome</name>
    <dbReference type="NCBI Taxonomy" id="652676"/>
    <lineage>
        <taxon>unclassified sequences</taxon>
        <taxon>metagenomes</taxon>
        <taxon>ecological metagenomes</taxon>
    </lineage>
</organism>
<dbReference type="Pfam" id="PF07963">
    <property type="entry name" value="N_methyl"/>
    <property type="match status" value="1"/>
</dbReference>
<sequence>MKKESKAFTLLEVLVSITLLGFVMAVLYKSIDMVRYSNKHLYSYLQKSTTLIKGINTIYLDILKSDGNLTITQNEFSRLCINNTRNSLYNLPSAKVCYLILKDKNRLLRVEGNSYKLPKTSDDRVEIDEIMQNLTLFNIQRNKDKVLVMIDSKSSQPISFMLQGIIKPKPTKKRKKNMKKKGTKIPTKKLPSKKNLENDDKKGLF</sequence>
<keyword evidence="2" id="KW-0812">Transmembrane</keyword>
<dbReference type="EMBL" id="FRYL01000031">
    <property type="protein sequence ID" value="SHO81211.1"/>
    <property type="molecule type" value="Genomic_DNA"/>
</dbReference>
<feature type="compositionally biased region" description="Basic and acidic residues" evidence="1">
    <location>
        <begin position="194"/>
        <end position="205"/>
    </location>
</feature>
<evidence type="ECO:0000313" key="3">
    <source>
        <dbReference type="EMBL" id="SHO81211.1"/>
    </source>
</evidence>
<evidence type="ECO:0008006" key="4">
    <source>
        <dbReference type="Google" id="ProtNLM"/>
    </source>
</evidence>
<reference evidence="3" key="1">
    <citation type="submission" date="2016-10" db="EMBL/GenBank/DDBJ databases">
        <authorList>
            <person name="de Groot N.N."/>
        </authorList>
    </citation>
    <scope>NUCLEOTIDE SEQUENCE</scope>
</reference>
<feature type="region of interest" description="Disordered" evidence="1">
    <location>
        <begin position="167"/>
        <end position="205"/>
    </location>
</feature>
<feature type="compositionally biased region" description="Basic residues" evidence="1">
    <location>
        <begin position="169"/>
        <end position="192"/>
    </location>
</feature>
<accession>A0A1W1EK19</accession>
<dbReference type="AlphaFoldDB" id="A0A1W1EK19"/>
<protein>
    <recommendedName>
        <fullName evidence="4">Prepilin-type N-terminal cleavage/methylation domain-containing protein</fullName>
    </recommendedName>
</protein>
<evidence type="ECO:0000256" key="2">
    <source>
        <dbReference type="SAM" id="Phobius"/>
    </source>
</evidence>
<dbReference type="InterPro" id="IPR012902">
    <property type="entry name" value="N_methyl_site"/>
</dbReference>
<keyword evidence="2" id="KW-1133">Transmembrane helix</keyword>
<proteinExistence type="predicted"/>
<keyword evidence="2" id="KW-0472">Membrane</keyword>
<gene>
    <name evidence="3" type="ORF">MNB_SV-15-1595</name>
</gene>